<dbReference type="Gene3D" id="1.20.1050.10">
    <property type="match status" value="1"/>
</dbReference>
<dbReference type="Pfam" id="PF13409">
    <property type="entry name" value="GST_N_2"/>
    <property type="match status" value="1"/>
</dbReference>
<dbReference type="InterPro" id="IPR036249">
    <property type="entry name" value="Thioredoxin-like_sf"/>
</dbReference>
<evidence type="ECO:0000256" key="1">
    <source>
        <dbReference type="ARBA" id="ARBA00011738"/>
    </source>
</evidence>
<proteinExistence type="predicted"/>
<dbReference type="Proteomes" id="UP000193498">
    <property type="component" value="Unassembled WGS sequence"/>
</dbReference>
<evidence type="ECO:0000259" key="3">
    <source>
        <dbReference type="PROSITE" id="PS50405"/>
    </source>
</evidence>
<dbReference type="EMBL" id="MCFE01000338">
    <property type="protein sequence ID" value="ORX91162.1"/>
    <property type="molecule type" value="Genomic_DNA"/>
</dbReference>
<dbReference type="GO" id="GO:0006749">
    <property type="term" value="P:glutathione metabolic process"/>
    <property type="evidence" value="ECO:0007669"/>
    <property type="project" value="TreeGrafter"/>
</dbReference>
<gene>
    <name evidence="4" type="ORF">K493DRAFT_287142</name>
</gene>
<keyword evidence="5" id="KW-1185">Reference proteome</keyword>
<dbReference type="Pfam" id="PF13410">
    <property type="entry name" value="GST_C_2"/>
    <property type="match status" value="1"/>
</dbReference>
<dbReference type="InParanoid" id="A0A1Y1XZJ9"/>
<reference evidence="4 5" key="1">
    <citation type="submission" date="2016-07" db="EMBL/GenBank/DDBJ databases">
        <title>Pervasive Adenine N6-methylation of Active Genes in Fungi.</title>
        <authorList>
            <consortium name="DOE Joint Genome Institute"/>
            <person name="Mondo S.J."/>
            <person name="Dannebaum R.O."/>
            <person name="Kuo R.C."/>
            <person name="Labutti K."/>
            <person name="Haridas S."/>
            <person name="Kuo A."/>
            <person name="Salamov A."/>
            <person name="Ahrendt S.R."/>
            <person name="Lipzen A."/>
            <person name="Sullivan W."/>
            <person name="Andreopoulos W.B."/>
            <person name="Clum A."/>
            <person name="Lindquist E."/>
            <person name="Daum C."/>
            <person name="Ramamoorthy G.K."/>
            <person name="Gryganskyi A."/>
            <person name="Culley D."/>
            <person name="Magnuson J.K."/>
            <person name="James T.Y."/>
            <person name="O'Malley M.A."/>
            <person name="Stajich J.E."/>
            <person name="Spatafora J.W."/>
            <person name="Visel A."/>
            <person name="Grigoriev I.V."/>
        </authorList>
    </citation>
    <scope>NUCLEOTIDE SEQUENCE [LARGE SCALE GENOMIC DNA]</scope>
    <source>
        <strain evidence="4 5">CBS 931.73</strain>
    </source>
</reference>
<comment type="subunit">
    <text evidence="1">Homodimer.</text>
</comment>
<organism evidence="4 5">
    <name type="scientific">Basidiobolus meristosporus CBS 931.73</name>
    <dbReference type="NCBI Taxonomy" id="1314790"/>
    <lineage>
        <taxon>Eukaryota</taxon>
        <taxon>Fungi</taxon>
        <taxon>Fungi incertae sedis</taxon>
        <taxon>Zoopagomycota</taxon>
        <taxon>Entomophthoromycotina</taxon>
        <taxon>Basidiobolomycetes</taxon>
        <taxon>Basidiobolales</taxon>
        <taxon>Basidiobolaceae</taxon>
        <taxon>Basidiobolus</taxon>
    </lineage>
</organism>
<evidence type="ECO:0000313" key="4">
    <source>
        <dbReference type="EMBL" id="ORX91162.1"/>
    </source>
</evidence>
<dbReference type="InterPro" id="IPR036282">
    <property type="entry name" value="Glutathione-S-Trfase_C_sf"/>
</dbReference>
<dbReference type="STRING" id="1314790.A0A1Y1XZJ9"/>
<dbReference type="SUPFAM" id="SSF52833">
    <property type="entry name" value="Thioredoxin-like"/>
    <property type="match status" value="1"/>
</dbReference>
<dbReference type="AlphaFoldDB" id="A0A1Y1XZJ9"/>
<dbReference type="PANTHER" id="PTHR43969">
    <property type="entry name" value="GLUTATHIONE S TRANSFERASE D10, ISOFORM A-RELATED"/>
    <property type="match status" value="1"/>
</dbReference>
<feature type="domain" description="GST N-terminal" evidence="2">
    <location>
        <begin position="27"/>
        <end position="103"/>
    </location>
</feature>
<name>A0A1Y1XZJ9_9FUNG</name>
<evidence type="ECO:0000259" key="2">
    <source>
        <dbReference type="PROSITE" id="PS50404"/>
    </source>
</evidence>
<dbReference type="InterPro" id="IPR010987">
    <property type="entry name" value="Glutathione-S-Trfase_C-like"/>
</dbReference>
<dbReference type="PANTHER" id="PTHR43969:SF9">
    <property type="entry name" value="GLUTATHIONE S TRANSFERASE D10, ISOFORM A-RELATED"/>
    <property type="match status" value="1"/>
</dbReference>
<accession>A0A1Y1XZJ9</accession>
<keyword evidence="4" id="KW-0808">Transferase</keyword>
<sequence length="241" mass="27154">MVDYLISTSIVPFVGLASHLSHIEVMSSIILVGNPVSTFTRTIALGLHEKGLDFVQQPELPHSEGAKTHHPLGFIPSFSHNGFWLFESVAIANYIEEAFQDKSKLRPERENVQANAILNRWISFISQFVFNRVEHGVVKPRLSLQNEGKSENDIKDSIKQGVEEMEEVLRIVEDMLDEAGPYVMGNTLTWADLFLIPPLSDLAVIPEGNDGDYPKLSAWYKRIIERESFKKTFEGTLASKL</sequence>
<dbReference type="SFLD" id="SFLDS00019">
    <property type="entry name" value="Glutathione_Transferase_(cytos"/>
    <property type="match status" value="1"/>
</dbReference>
<dbReference type="SUPFAM" id="SSF47616">
    <property type="entry name" value="GST C-terminal domain-like"/>
    <property type="match status" value="1"/>
</dbReference>
<dbReference type="InterPro" id="IPR040079">
    <property type="entry name" value="Glutathione_S-Trfase"/>
</dbReference>
<dbReference type="PROSITE" id="PS50405">
    <property type="entry name" value="GST_CTER"/>
    <property type="match status" value="1"/>
</dbReference>
<dbReference type="GO" id="GO:0004364">
    <property type="term" value="F:glutathione transferase activity"/>
    <property type="evidence" value="ECO:0007669"/>
    <property type="project" value="TreeGrafter"/>
</dbReference>
<dbReference type="CDD" id="cd00299">
    <property type="entry name" value="GST_C_family"/>
    <property type="match status" value="1"/>
</dbReference>
<protein>
    <submittedName>
        <fullName evidence="4">Glutathione S-transferase</fullName>
    </submittedName>
</protein>
<dbReference type="Gene3D" id="3.40.30.10">
    <property type="entry name" value="Glutaredoxin"/>
    <property type="match status" value="1"/>
</dbReference>
<feature type="domain" description="GST C-terminal" evidence="3">
    <location>
        <begin position="111"/>
        <end position="241"/>
    </location>
</feature>
<dbReference type="PROSITE" id="PS50404">
    <property type="entry name" value="GST_NTER"/>
    <property type="match status" value="1"/>
</dbReference>
<dbReference type="InterPro" id="IPR004045">
    <property type="entry name" value="Glutathione_S-Trfase_N"/>
</dbReference>
<comment type="caution">
    <text evidence="4">The sequence shown here is derived from an EMBL/GenBank/DDBJ whole genome shotgun (WGS) entry which is preliminary data.</text>
</comment>
<dbReference type="OrthoDB" id="249703at2759"/>
<evidence type="ECO:0000313" key="5">
    <source>
        <dbReference type="Proteomes" id="UP000193498"/>
    </source>
</evidence>